<evidence type="ECO:0000256" key="1">
    <source>
        <dbReference type="ARBA" id="ARBA00022519"/>
    </source>
</evidence>
<dbReference type="Pfam" id="PF00535">
    <property type="entry name" value="Glycos_transf_2"/>
    <property type="match status" value="1"/>
</dbReference>
<dbReference type="PANTHER" id="PTHR22916">
    <property type="entry name" value="GLYCOSYLTRANSFERASE"/>
    <property type="match status" value="1"/>
</dbReference>
<accession>A0ABY5CBT6</accession>
<organism evidence="3 4">
    <name type="scientific">Pseudomonas siliginis</name>
    <dbReference type="NCBI Taxonomy" id="2842346"/>
    <lineage>
        <taxon>Bacteria</taxon>
        <taxon>Pseudomonadati</taxon>
        <taxon>Pseudomonadota</taxon>
        <taxon>Gammaproteobacteria</taxon>
        <taxon>Pseudomonadales</taxon>
        <taxon>Pseudomonadaceae</taxon>
        <taxon>Pseudomonas</taxon>
    </lineage>
</organism>
<dbReference type="Proteomes" id="UP001056851">
    <property type="component" value="Chromosome"/>
</dbReference>
<keyword evidence="3" id="KW-0328">Glycosyltransferase</keyword>
<sequence>MNTYNPKVSVMIITYNQKHLITETIESVLSQDYDNLEIVVADDASTDGTQEVILDFQRKYPDAVVPVLNKKNLGITGNSNAAFFACTGDLIAILGGDDLFLPGKIKAQVEQFKDPVVVLSYHPVDIFNHADGKVLFRTNTTEKEKIHNVEDLIAKGGIPGASSVMVRRSACPQHGFDPLFPVVSDWIFYIEVALQGEIRELPGVYGKYRKHGLGASDRTFELLEESLLTVDLISQRYSGHESIQRACEKGGYRYLLGELFRQVVKRNRANVEALYPMFLKYSSGAKRSVTRLAFFLLRNPLFFGLVSRVLPNLKNALKRNV</sequence>
<dbReference type="PANTHER" id="PTHR22916:SF3">
    <property type="entry name" value="UDP-GLCNAC:BETAGAL BETA-1,3-N-ACETYLGLUCOSAMINYLTRANSFERASE-LIKE PROTEIN 1"/>
    <property type="match status" value="1"/>
</dbReference>
<keyword evidence="4" id="KW-1185">Reference proteome</keyword>
<dbReference type="SUPFAM" id="SSF53448">
    <property type="entry name" value="Nucleotide-diphospho-sugar transferases"/>
    <property type="match status" value="1"/>
</dbReference>
<reference evidence="3" key="1">
    <citation type="submission" date="2022-06" db="EMBL/GenBank/DDBJ databases">
        <title>Investigating genetic diversity within the most abundant and prevalent non-pathogenic leaf-associated bacterial species interacting with Arabidopsis thaliana in natural habitats.</title>
        <authorList>
            <person name="Ramirez-Sanchez D."/>
            <person name="Gibelin-Viala C."/>
            <person name="Mayjonade B."/>
            <person name="Duflos R."/>
            <person name="Belmonte E."/>
            <person name="Pailler V."/>
            <person name="Bartoli C."/>
            <person name="Carrere S."/>
            <person name="Vailleau F."/>
            <person name="Roux F."/>
        </authorList>
    </citation>
    <scope>NUCLEOTIDE SEQUENCE</scope>
    <source>
        <strain evidence="3">OTU6ESPEB1</strain>
    </source>
</reference>
<dbReference type="InterPro" id="IPR001173">
    <property type="entry name" value="Glyco_trans_2-like"/>
</dbReference>
<keyword evidence="3" id="KW-0808">Transferase</keyword>
<proteinExistence type="predicted"/>
<evidence type="ECO:0000259" key="2">
    <source>
        <dbReference type="Pfam" id="PF00535"/>
    </source>
</evidence>
<protein>
    <submittedName>
        <fullName evidence="3">Glycosyltransferase</fullName>
        <ecNumber evidence="3">2.4.-.-</ecNumber>
    </submittedName>
</protein>
<keyword evidence="1" id="KW-0472">Membrane</keyword>
<dbReference type="EC" id="2.4.-.-" evidence="3"/>
<dbReference type="InterPro" id="IPR029044">
    <property type="entry name" value="Nucleotide-diphossugar_trans"/>
</dbReference>
<keyword evidence="1" id="KW-1003">Cell membrane</keyword>
<dbReference type="GO" id="GO:0016757">
    <property type="term" value="F:glycosyltransferase activity"/>
    <property type="evidence" value="ECO:0007669"/>
    <property type="project" value="UniProtKB-KW"/>
</dbReference>
<feature type="domain" description="Glycosyltransferase 2-like" evidence="2">
    <location>
        <begin position="9"/>
        <end position="137"/>
    </location>
</feature>
<dbReference type="EMBL" id="CP099599">
    <property type="protein sequence ID" value="UST83564.1"/>
    <property type="molecule type" value="Genomic_DNA"/>
</dbReference>
<name>A0ABY5CBT6_9PSED</name>
<evidence type="ECO:0000313" key="3">
    <source>
        <dbReference type="EMBL" id="UST83564.1"/>
    </source>
</evidence>
<keyword evidence="1" id="KW-0997">Cell inner membrane</keyword>
<dbReference type="RefSeq" id="WP_150742540.1">
    <property type="nucleotide sequence ID" value="NZ_CP099596.1"/>
</dbReference>
<evidence type="ECO:0000313" key="4">
    <source>
        <dbReference type="Proteomes" id="UP001056851"/>
    </source>
</evidence>
<gene>
    <name evidence="3" type="ORF">NF677_18730</name>
</gene>
<dbReference type="Gene3D" id="3.90.550.10">
    <property type="entry name" value="Spore Coat Polysaccharide Biosynthesis Protein SpsA, Chain A"/>
    <property type="match status" value="1"/>
</dbReference>